<feature type="transmembrane region" description="Helical" evidence="1">
    <location>
        <begin position="524"/>
        <end position="543"/>
    </location>
</feature>
<protein>
    <recommendedName>
        <fullName evidence="5">Ferric-chelate reductase 1</fullName>
    </recommendedName>
</protein>
<name>A0A1D2M1T2_ORCCI</name>
<reference evidence="3 4" key="1">
    <citation type="journal article" date="2016" name="Genome Biol. Evol.">
        <title>Gene Family Evolution Reflects Adaptation to Soil Environmental Stressors in the Genome of the Collembolan Orchesella cincta.</title>
        <authorList>
            <person name="Faddeeva-Vakhrusheva A."/>
            <person name="Derks M.F."/>
            <person name="Anvar S.Y."/>
            <person name="Agamennone V."/>
            <person name="Suring W."/>
            <person name="Smit S."/>
            <person name="van Straalen N.M."/>
            <person name="Roelofs D."/>
        </authorList>
    </citation>
    <scope>NUCLEOTIDE SEQUENCE [LARGE SCALE GENOMIC DNA]</scope>
    <source>
        <tissue evidence="3">Mixed pool</tissue>
    </source>
</reference>
<dbReference type="OrthoDB" id="8297071at2759"/>
<sequence>MILMVFLLFWAHFLPIEGDPTVQCVQTGSGTIDPSIDHVARGWHWRRGSFTIGAKRYDSAYGGAMSSVWALPYTVKTSDLLLGQDCPYKWHPESIHEVQLCDEQDSRVKVKVNAVQQTDASGKKHTLAGWLHFEVELVDDKNDSIRMVFAQMYDEYFNAIGEFVKDPVEQCVASDPDKFVSPSVYQYLPCSAIGAREEKASQALYMIHSGDLVNKSLNGSKYLPKEEMKRGIHFTWRMNEYWCSRHERINPMFFILTSWNIKNWNEVTKGGTVADSPYWALRKRGPWKLLRKTLNYWLRPDWFGAADIKHPDRGPLQCNNSVFNGTGFNQQLSGEAPWIRDLTQHNVSHEYFFITRTNSQSPPSSVLTVYGAKTCQQNPYYIKEYASSPEFDGLKVNFTIHKNYTNDLYATREASCKKKCRAPETKKDVVDIANLPDPKRNGTETVIIDESHQNRSTDSVAKFWRGRKFMGFALFADVCDSDLVLIHVANSLGSFAIYYSSQTAIRPSISSWGHSEDAFATVHYILGWISHGIFTLLLVFGGVRGGTHGSAVAVRKMVVTAHSFVGFTQYLMNIFLVLISTWIPASPTADACGEDGFPAGFSTVAILTFSWVVLDIAFHSLLMFFTSLE</sequence>
<evidence type="ECO:0000313" key="3">
    <source>
        <dbReference type="EMBL" id="ODM86923.1"/>
    </source>
</evidence>
<keyword evidence="1" id="KW-0812">Transmembrane</keyword>
<dbReference type="Proteomes" id="UP000094527">
    <property type="component" value="Unassembled WGS sequence"/>
</dbReference>
<keyword evidence="1" id="KW-0472">Membrane</keyword>
<comment type="caution">
    <text evidence="3">The sequence shown here is derived from an EMBL/GenBank/DDBJ whole genome shotgun (WGS) entry which is preliminary data.</text>
</comment>
<dbReference type="AlphaFoldDB" id="A0A1D2M1T2"/>
<feature type="chain" id="PRO_5008903377" description="Ferric-chelate reductase 1" evidence="2">
    <location>
        <begin position="19"/>
        <end position="629"/>
    </location>
</feature>
<evidence type="ECO:0000313" key="4">
    <source>
        <dbReference type="Proteomes" id="UP000094527"/>
    </source>
</evidence>
<keyword evidence="1" id="KW-1133">Transmembrane helix</keyword>
<proteinExistence type="predicted"/>
<gene>
    <name evidence="3" type="ORF">Ocin01_19759</name>
</gene>
<keyword evidence="4" id="KW-1185">Reference proteome</keyword>
<feature type="signal peptide" evidence="2">
    <location>
        <begin position="1"/>
        <end position="18"/>
    </location>
</feature>
<evidence type="ECO:0008006" key="5">
    <source>
        <dbReference type="Google" id="ProtNLM"/>
    </source>
</evidence>
<evidence type="ECO:0000256" key="1">
    <source>
        <dbReference type="SAM" id="Phobius"/>
    </source>
</evidence>
<dbReference type="EMBL" id="LJIJ01006753">
    <property type="protein sequence ID" value="ODM86923.1"/>
    <property type="molecule type" value="Genomic_DNA"/>
</dbReference>
<organism evidence="3 4">
    <name type="scientific">Orchesella cincta</name>
    <name type="common">Springtail</name>
    <name type="synonym">Podura cincta</name>
    <dbReference type="NCBI Taxonomy" id="48709"/>
    <lineage>
        <taxon>Eukaryota</taxon>
        <taxon>Metazoa</taxon>
        <taxon>Ecdysozoa</taxon>
        <taxon>Arthropoda</taxon>
        <taxon>Hexapoda</taxon>
        <taxon>Collembola</taxon>
        <taxon>Entomobryomorpha</taxon>
        <taxon>Entomobryoidea</taxon>
        <taxon>Orchesellidae</taxon>
        <taxon>Orchesellinae</taxon>
        <taxon>Orchesella</taxon>
    </lineage>
</organism>
<evidence type="ECO:0000256" key="2">
    <source>
        <dbReference type="SAM" id="SignalP"/>
    </source>
</evidence>
<accession>A0A1D2M1T2</accession>
<feature type="transmembrane region" description="Helical" evidence="1">
    <location>
        <begin position="603"/>
        <end position="625"/>
    </location>
</feature>
<feature type="transmembrane region" description="Helical" evidence="1">
    <location>
        <begin position="564"/>
        <end position="583"/>
    </location>
</feature>
<keyword evidence="2" id="KW-0732">Signal</keyword>